<accession>A0A4R3XRK5</accession>
<dbReference type="RefSeq" id="WP_124946900.1">
    <property type="nucleotide sequence ID" value="NZ_BHVT01000047.1"/>
</dbReference>
<gene>
    <name evidence="2" type="ORF">EDC63_13422</name>
</gene>
<proteinExistence type="predicted"/>
<dbReference type="Proteomes" id="UP000295367">
    <property type="component" value="Unassembled WGS sequence"/>
</dbReference>
<reference evidence="2 3" key="1">
    <citation type="submission" date="2019-03" db="EMBL/GenBank/DDBJ databases">
        <title>Genomic Encyclopedia of Type Strains, Phase IV (KMG-IV): sequencing the most valuable type-strain genomes for metagenomic binning, comparative biology and taxonomic classification.</title>
        <authorList>
            <person name="Goeker M."/>
        </authorList>
    </citation>
    <scope>NUCLEOTIDE SEQUENCE [LARGE SCALE GENOMIC DNA]</scope>
    <source>
        <strain evidence="2 3">DSM 100309</strain>
    </source>
</reference>
<evidence type="ECO:0000313" key="3">
    <source>
        <dbReference type="Proteomes" id="UP000295367"/>
    </source>
</evidence>
<dbReference type="AlphaFoldDB" id="A0A4R3XRK5"/>
<feature type="transmembrane region" description="Helical" evidence="1">
    <location>
        <begin position="81"/>
        <end position="108"/>
    </location>
</feature>
<name>A0A4R3XRK5_9PROT</name>
<organism evidence="2 3">
    <name type="scientific">Sulfurirhabdus autotrophica</name>
    <dbReference type="NCBI Taxonomy" id="1706046"/>
    <lineage>
        <taxon>Bacteria</taxon>
        <taxon>Pseudomonadati</taxon>
        <taxon>Pseudomonadota</taxon>
        <taxon>Betaproteobacteria</taxon>
        <taxon>Nitrosomonadales</taxon>
        <taxon>Sulfuricellaceae</taxon>
        <taxon>Sulfurirhabdus</taxon>
    </lineage>
</organism>
<dbReference type="OrthoDB" id="6638186at2"/>
<dbReference type="EMBL" id="SMCO01000034">
    <property type="protein sequence ID" value="TCV79200.1"/>
    <property type="molecule type" value="Genomic_DNA"/>
</dbReference>
<feature type="transmembrane region" description="Helical" evidence="1">
    <location>
        <begin position="42"/>
        <end position="60"/>
    </location>
</feature>
<protein>
    <submittedName>
        <fullName evidence="2">Uncharacterized protein</fullName>
    </submittedName>
</protein>
<comment type="caution">
    <text evidence="2">The sequence shown here is derived from an EMBL/GenBank/DDBJ whole genome shotgun (WGS) entry which is preliminary data.</text>
</comment>
<keyword evidence="3" id="KW-1185">Reference proteome</keyword>
<sequence>MRIITVILLLILWVSAVAGGYLYGQSVPFSEQWPLFEALRTTSAIIFAVVGAWLAIVYPERLRLSLNPPNEGGQAKSQNNIGILLSPAVNSTVILCIVLLVGVSAPLLKRADIAHTYITECRGLSYSLLVALTLWQAWTVILTLVPADLILSRANQENRRREVLDGLRKTSVKEK</sequence>
<keyword evidence="1" id="KW-0472">Membrane</keyword>
<keyword evidence="1" id="KW-0812">Transmembrane</keyword>
<evidence type="ECO:0000313" key="2">
    <source>
        <dbReference type="EMBL" id="TCV79200.1"/>
    </source>
</evidence>
<keyword evidence="1" id="KW-1133">Transmembrane helix</keyword>
<feature type="transmembrane region" description="Helical" evidence="1">
    <location>
        <begin position="128"/>
        <end position="151"/>
    </location>
</feature>
<evidence type="ECO:0000256" key="1">
    <source>
        <dbReference type="SAM" id="Phobius"/>
    </source>
</evidence>